<evidence type="ECO:0000256" key="9">
    <source>
        <dbReference type="ARBA" id="ARBA00047890"/>
    </source>
</evidence>
<dbReference type="OrthoDB" id="448104at2759"/>
<keyword evidence="11" id="KW-1185">Reference proteome</keyword>
<dbReference type="Proteomes" id="UP000218231">
    <property type="component" value="Unassembled WGS sequence"/>
</dbReference>
<comment type="pathway">
    <text evidence="1">Purine metabolism; 7-cyano-7-deazaguanine biosynthesis.</text>
</comment>
<dbReference type="InterPro" id="IPR014729">
    <property type="entry name" value="Rossmann-like_a/b/a_fold"/>
</dbReference>
<dbReference type="SUPFAM" id="SSF52402">
    <property type="entry name" value="Adenine nucleotide alpha hydrolases-like"/>
    <property type="match status" value="1"/>
</dbReference>
<evidence type="ECO:0000256" key="2">
    <source>
        <dbReference type="ARBA" id="ARBA00022598"/>
    </source>
</evidence>
<sequence length="81" mass="8617">MANLATKAGVEGQGFRIQAPLQNLSKAQIVQAGIARGVDYSLTVSCYQADDDGRACGKCDSCRLRADGFKAAGVEDPTRYF</sequence>
<reference evidence="10 11" key="1">
    <citation type="journal article" date="2017" name="Curr. Biol.">
        <title>Genome architecture and evolution of a unichromosomal asexual nematode.</title>
        <authorList>
            <person name="Fradin H."/>
            <person name="Zegar C."/>
            <person name="Gutwein M."/>
            <person name="Lucas J."/>
            <person name="Kovtun M."/>
            <person name="Corcoran D."/>
            <person name="Baugh L.R."/>
            <person name="Kiontke K."/>
            <person name="Gunsalus K."/>
            <person name="Fitch D.H."/>
            <person name="Piano F."/>
        </authorList>
    </citation>
    <scope>NUCLEOTIDE SEQUENCE [LARGE SCALE GENOMIC DNA]</scope>
    <source>
        <strain evidence="10">PF1309</strain>
    </source>
</reference>
<evidence type="ECO:0000256" key="7">
    <source>
        <dbReference type="ARBA" id="ARBA00037993"/>
    </source>
</evidence>
<evidence type="ECO:0000256" key="3">
    <source>
        <dbReference type="ARBA" id="ARBA00022723"/>
    </source>
</evidence>
<evidence type="ECO:0000256" key="8">
    <source>
        <dbReference type="ARBA" id="ARBA00039149"/>
    </source>
</evidence>
<dbReference type="InterPro" id="IPR018317">
    <property type="entry name" value="QueC"/>
</dbReference>
<comment type="catalytic activity">
    <reaction evidence="9">
        <text>7-carboxy-7-carbaguanine + NH4(+) + 2 ATP = 7-cyano-7-carbaguanine + 2 AMP + 2 diphosphate + 2 H(+)</text>
        <dbReference type="Rhea" id="RHEA:27982"/>
        <dbReference type="ChEBI" id="CHEBI:15378"/>
        <dbReference type="ChEBI" id="CHEBI:28938"/>
        <dbReference type="ChEBI" id="CHEBI:30616"/>
        <dbReference type="ChEBI" id="CHEBI:33019"/>
        <dbReference type="ChEBI" id="CHEBI:45075"/>
        <dbReference type="ChEBI" id="CHEBI:61036"/>
        <dbReference type="ChEBI" id="CHEBI:456215"/>
        <dbReference type="EC" id="6.3.4.20"/>
    </reaction>
</comment>
<organism evidence="10 11">
    <name type="scientific">Diploscapter pachys</name>
    <dbReference type="NCBI Taxonomy" id="2018661"/>
    <lineage>
        <taxon>Eukaryota</taxon>
        <taxon>Metazoa</taxon>
        <taxon>Ecdysozoa</taxon>
        <taxon>Nematoda</taxon>
        <taxon>Chromadorea</taxon>
        <taxon>Rhabditida</taxon>
        <taxon>Rhabditina</taxon>
        <taxon>Rhabditomorpha</taxon>
        <taxon>Rhabditoidea</taxon>
        <taxon>Rhabditidae</taxon>
        <taxon>Diploscapter</taxon>
    </lineage>
</organism>
<accession>A0A2A2K8U9</accession>
<dbReference type="AlphaFoldDB" id="A0A2A2K8U9"/>
<dbReference type="EMBL" id="LIAE01009286">
    <property type="protein sequence ID" value="PAV70340.1"/>
    <property type="molecule type" value="Genomic_DNA"/>
</dbReference>
<dbReference type="GO" id="GO:0005524">
    <property type="term" value="F:ATP binding"/>
    <property type="evidence" value="ECO:0007669"/>
    <property type="project" value="UniProtKB-KW"/>
</dbReference>
<evidence type="ECO:0000313" key="10">
    <source>
        <dbReference type="EMBL" id="PAV70340.1"/>
    </source>
</evidence>
<dbReference type="Pfam" id="PF06508">
    <property type="entry name" value="QueC"/>
    <property type="match status" value="1"/>
</dbReference>
<keyword evidence="5" id="KW-0862">Zinc</keyword>
<evidence type="ECO:0000313" key="11">
    <source>
        <dbReference type="Proteomes" id="UP000218231"/>
    </source>
</evidence>
<proteinExistence type="inferred from homology"/>
<evidence type="ECO:0000256" key="1">
    <source>
        <dbReference type="ARBA" id="ARBA00005061"/>
    </source>
</evidence>
<keyword evidence="2" id="KW-0436">Ligase</keyword>
<dbReference type="STRING" id="2018661.A0A2A2K8U9"/>
<keyword evidence="6" id="KW-0067">ATP-binding</keyword>
<evidence type="ECO:0000256" key="5">
    <source>
        <dbReference type="ARBA" id="ARBA00022833"/>
    </source>
</evidence>
<keyword evidence="4" id="KW-0547">Nucleotide-binding</keyword>
<comment type="similarity">
    <text evidence="7">Belongs to the QueC family.</text>
</comment>
<protein>
    <recommendedName>
        <fullName evidence="8">7-cyano-7-deazaguanine synthase</fullName>
        <ecNumber evidence="8">6.3.4.20</ecNumber>
    </recommendedName>
</protein>
<dbReference type="GO" id="GO:0016874">
    <property type="term" value="F:ligase activity"/>
    <property type="evidence" value="ECO:0007669"/>
    <property type="project" value="UniProtKB-KW"/>
</dbReference>
<evidence type="ECO:0000256" key="6">
    <source>
        <dbReference type="ARBA" id="ARBA00022840"/>
    </source>
</evidence>
<gene>
    <name evidence="10" type="ORF">WR25_02881</name>
</gene>
<dbReference type="PANTHER" id="PTHR42914">
    <property type="entry name" value="7-CYANO-7-DEAZAGUANINE SYNTHASE"/>
    <property type="match status" value="1"/>
</dbReference>
<evidence type="ECO:0000256" key="4">
    <source>
        <dbReference type="ARBA" id="ARBA00022741"/>
    </source>
</evidence>
<name>A0A2A2K8U9_9BILA</name>
<dbReference type="GO" id="GO:0046872">
    <property type="term" value="F:metal ion binding"/>
    <property type="evidence" value="ECO:0007669"/>
    <property type="project" value="UniProtKB-KW"/>
</dbReference>
<dbReference type="Gene3D" id="3.40.50.620">
    <property type="entry name" value="HUPs"/>
    <property type="match status" value="1"/>
</dbReference>
<dbReference type="PANTHER" id="PTHR42914:SF1">
    <property type="entry name" value="7-CYANO-7-DEAZAGUANINE SYNTHASE"/>
    <property type="match status" value="1"/>
</dbReference>
<dbReference type="EC" id="6.3.4.20" evidence="8"/>
<comment type="caution">
    <text evidence="10">The sequence shown here is derived from an EMBL/GenBank/DDBJ whole genome shotgun (WGS) entry which is preliminary data.</text>
</comment>
<keyword evidence="3" id="KW-0479">Metal-binding</keyword>